<feature type="compositionally biased region" description="Basic and acidic residues" evidence="5">
    <location>
        <begin position="71"/>
        <end position="84"/>
    </location>
</feature>
<evidence type="ECO:0000256" key="6">
    <source>
        <dbReference type="SAM" id="Phobius"/>
    </source>
</evidence>
<name>A0A7J7JXR2_BUGNE</name>
<keyword evidence="3 6" id="KW-1133">Transmembrane helix</keyword>
<dbReference type="Pfam" id="PF00664">
    <property type="entry name" value="ABC_membrane"/>
    <property type="match status" value="1"/>
</dbReference>
<evidence type="ECO:0000313" key="8">
    <source>
        <dbReference type="EMBL" id="KAF6030481.1"/>
    </source>
</evidence>
<dbReference type="Gene3D" id="1.20.1560.10">
    <property type="entry name" value="ABC transporter type 1, transmembrane domain"/>
    <property type="match status" value="1"/>
</dbReference>
<evidence type="ECO:0000259" key="7">
    <source>
        <dbReference type="PROSITE" id="PS50929"/>
    </source>
</evidence>
<evidence type="ECO:0000256" key="4">
    <source>
        <dbReference type="ARBA" id="ARBA00023136"/>
    </source>
</evidence>
<comment type="caution">
    <text evidence="8">The sequence shown here is derived from an EMBL/GenBank/DDBJ whole genome shotgun (WGS) entry which is preliminary data.</text>
</comment>
<evidence type="ECO:0000256" key="1">
    <source>
        <dbReference type="ARBA" id="ARBA00004141"/>
    </source>
</evidence>
<feature type="transmembrane region" description="Helical" evidence="6">
    <location>
        <begin position="357"/>
        <end position="375"/>
    </location>
</feature>
<proteinExistence type="predicted"/>
<dbReference type="PROSITE" id="PS50929">
    <property type="entry name" value="ABC_TM1F"/>
    <property type="match status" value="1"/>
</dbReference>
<dbReference type="OrthoDB" id="6500128at2759"/>
<feature type="region of interest" description="Disordered" evidence="5">
    <location>
        <begin position="107"/>
        <end position="143"/>
    </location>
</feature>
<dbReference type="InterPro" id="IPR036640">
    <property type="entry name" value="ABC1_TM_sf"/>
</dbReference>
<keyword evidence="2 6" id="KW-0812">Transmembrane</keyword>
<protein>
    <submittedName>
        <fullName evidence="8">ABCB11</fullName>
    </submittedName>
</protein>
<feature type="region of interest" description="Disordered" evidence="5">
    <location>
        <begin position="66"/>
        <end position="86"/>
    </location>
</feature>
<dbReference type="EMBL" id="VXIV02001703">
    <property type="protein sequence ID" value="KAF6030481.1"/>
    <property type="molecule type" value="Genomic_DNA"/>
</dbReference>
<dbReference type="Proteomes" id="UP000593567">
    <property type="component" value="Unassembled WGS sequence"/>
</dbReference>
<evidence type="ECO:0000256" key="5">
    <source>
        <dbReference type="SAM" id="MobiDB-lite"/>
    </source>
</evidence>
<sequence>MIMSVAMSKNQGEDGDGSNSSVQNTYTDSSDCDTSQSQIERENDVAFAPKSEKTNNFDNTLLTENTFKPENLPHNHANSEKEAPKVGTDTLTDQSYLLAGATSNYNSSNSNNLYSESGYENGGVDKDLTSNGNANTAGHSIEQKLGEGKSQVSLIGSSDTRLSFDEETSDKKGFLCCGNSAPPEDKTGFFELFRYADKLDVLLMITGSLFMMCTGSVLPVNLYFFGTLLTQMITFDTPLNSTALLNDTSTLSSCIEQRVASMAQEGITSSSEVLSFVVNKYVLAIIIIGIGMLVTSYLGMSFWMWTGDRQIRRIRTAYFNSIMRQSIGFFDTNECGELSSRLADDVSRLENGFGDKMATFVQWFSTFIGGYSIGFISSWKLTLTVIAMCPLLVITAAVLSRFMRTLVKRELQAYATAGSVAEETFASIRTVAAFGGEREAEKKYTQTYKLC</sequence>
<dbReference type="GO" id="GO:0015421">
    <property type="term" value="F:ABC-type oligopeptide transporter activity"/>
    <property type="evidence" value="ECO:0007669"/>
    <property type="project" value="TreeGrafter"/>
</dbReference>
<evidence type="ECO:0000313" key="9">
    <source>
        <dbReference type="Proteomes" id="UP000593567"/>
    </source>
</evidence>
<feature type="compositionally biased region" description="Polar residues" evidence="5">
    <location>
        <begin position="129"/>
        <end position="138"/>
    </location>
</feature>
<keyword evidence="4 6" id="KW-0472">Membrane</keyword>
<dbReference type="InterPro" id="IPR039421">
    <property type="entry name" value="Type_1_exporter"/>
</dbReference>
<feature type="transmembrane region" description="Helical" evidence="6">
    <location>
        <begin position="381"/>
        <end position="399"/>
    </location>
</feature>
<accession>A0A7J7JXR2</accession>
<dbReference type="GO" id="GO:0090374">
    <property type="term" value="P:oligopeptide export from mitochondrion"/>
    <property type="evidence" value="ECO:0007669"/>
    <property type="project" value="TreeGrafter"/>
</dbReference>
<dbReference type="InterPro" id="IPR011527">
    <property type="entry name" value="ABC1_TM_dom"/>
</dbReference>
<feature type="domain" description="ABC transmembrane type-1" evidence="7">
    <location>
        <begin position="205"/>
        <end position="451"/>
    </location>
</feature>
<comment type="subcellular location">
    <subcellularLocation>
        <location evidence="1">Membrane</location>
        <topology evidence="1">Multi-pass membrane protein</topology>
    </subcellularLocation>
</comment>
<gene>
    <name evidence="8" type="ORF">EB796_011216</name>
</gene>
<organism evidence="8 9">
    <name type="scientific">Bugula neritina</name>
    <name type="common">Brown bryozoan</name>
    <name type="synonym">Sertularia neritina</name>
    <dbReference type="NCBI Taxonomy" id="10212"/>
    <lineage>
        <taxon>Eukaryota</taxon>
        <taxon>Metazoa</taxon>
        <taxon>Spiralia</taxon>
        <taxon>Lophotrochozoa</taxon>
        <taxon>Bryozoa</taxon>
        <taxon>Gymnolaemata</taxon>
        <taxon>Cheilostomatida</taxon>
        <taxon>Flustrina</taxon>
        <taxon>Buguloidea</taxon>
        <taxon>Bugulidae</taxon>
        <taxon>Bugula</taxon>
    </lineage>
</organism>
<dbReference type="SUPFAM" id="SSF90123">
    <property type="entry name" value="ABC transporter transmembrane region"/>
    <property type="match status" value="1"/>
</dbReference>
<dbReference type="GO" id="GO:0005743">
    <property type="term" value="C:mitochondrial inner membrane"/>
    <property type="evidence" value="ECO:0007669"/>
    <property type="project" value="TreeGrafter"/>
</dbReference>
<reference evidence="8" key="1">
    <citation type="submission" date="2020-06" db="EMBL/GenBank/DDBJ databases">
        <title>Draft genome of Bugula neritina, a colonial animal packing powerful symbionts and potential medicines.</title>
        <authorList>
            <person name="Rayko M."/>
        </authorList>
    </citation>
    <scope>NUCLEOTIDE SEQUENCE [LARGE SCALE GENOMIC DNA]</scope>
    <source>
        <strain evidence="8">Kwan_BN1</strain>
    </source>
</reference>
<dbReference type="PANTHER" id="PTHR43394">
    <property type="entry name" value="ATP-DEPENDENT PERMEASE MDL1, MITOCHONDRIAL"/>
    <property type="match status" value="1"/>
</dbReference>
<feature type="region of interest" description="Disordered" evidence="5">
    <location>
        <begin position="1"/>
        <end position="45"/>
    </location>
</feature>
<evidence type="ECO:0000256" key="2">
    <source>
        <dbReference type="ARBA" id="ARBA00022692"/>
    </source>
</evidence>
<feature type="compositionally biased region" description="Low complexity" evidence="5">
    <location>
        <begin position="107"/>
        <end position="119"/>
    </location>
</feature>
<feature type="transmembrane region" description="Helical" evidence="6">
    <location>
        <begin position="201"/>
        <end position="225"/>
    </location>
</feature>
<keyword evidence="9" id="KW-1185">Reference proteome</keyword>
<dbReference type="CDD" id="cd18577">
    <property type="entry name" value="ABC_6TM_Pgp_ABCB1_D1_like"/>
    <property type="match status" value="1"/>
</dbReference>
<evidence type="ECO:0000256" key="3">
    <source>
        <dbReference type="ARBA" id="ARBA00022989"/>
    </source>
</evidence>
<dbReference type="PANTHER" id="PTHR43394:SF27">
    <property type="entry name" value="ATP-DEPENDENT TRANSLOCASE ABCB1-LIKE"/>
    <property type="match status" value="1"/>
</dbReference>
<feature type="transmembrane region" description="Helical" evidence="6">
    <location>
        <begin position="281"/>
        <end position="305"/>
    </location>
</feature>
<feature type="compositionally biased region" description="Low complexity" evidence="5">
    <location>
        <begin position="25"/>
        <end position="35"/>
    </location>
</feature>
<dbReference type="GO" id="GO:0005524">
    <property type="term" value="F:ATP binding"/>
    <property type="evidence" value="ECO:0007669"/>
    <property type="project" value="InterPro"/>
</dbReference>
<dbReference type="AlphaFoldDB" id="A0A7J7JXR2"/>